<reference evidence="2 3" key="1">
    <citation type="submission" date="2017-09" db="EMBL/GenBank/DDBJ databases">
        <title>Depth-based differentiation of microbial function through sediment-hosted aquifers and enrichment of novel symbionts in the deep terrestrial subsurface.</title>
        <authorList>
            <person name="Probst A.J."/>
            <person name="Ladd B."/>
            <person name="Jarett J.K."/>
            <person name="Geller-Mcgrath D.E."/>
            <person name="Sieber C.M."/>
            <person name="Emerson J.B."/>
            <person name="Anantharaman K."/>
            <person name="Thomas B.C."/>
            <person name="Malmstrom R."/>
            <person name="Stieglmeier M."/>
            <person name="Klingl A."/>
            <person name="Woyke T."/>
            <person name="Ryan C.M."/>
            <person name="Banfield J.F."/>
        </authorList>
    </citation>
    <scope>NUCLEOTIDE SEQUENCE [LARGE SCALE GENOMIC DNA]</scope>
    <source>
        <strain evidence="2">CG08_land_8_20_14_0_20_45_16</strain>
    </source>
</reference>
<dbReference type="Gene3D" id="1.10.287.110">
    <property type="entry name" value="DnaJ domain"/>
    <property type="match status" value="1"/>
</dbReference>
<dbReference type="SUPFAM" id="SSF46565">
    <property type="entry name" value="Chaperone J-domain"/>
    <property type="match status" value="1"/>
</dbReference>
<dbReference type="InterPro" id="IPR036869">
    <property type="entry name" value="J_dom_sf"/>
</dbReference>
<dbReference type="PROSITE" id="PS50076">
    <property type="entry name" value="DNAJ_2"/>
    <property type="match status" value="1"/>
</dbReference>
<feature type="domain" description="J" evidence="1">
    <location>
        <begin position="5"/>
        <end position="74"/>
    </location>
</feature>
<dbReference type="CDD" id="cd06257">
    <property type="entry name" value="DnaJ"/>
    <property type="match status" value="1"/>
</dbReference>
<proteinExistence type="predicted"/>
<dbReference type="PRINTS" id="PR00625">
    <property type="entry name" value="JDOMAIN"/>
</dbReference>
<evidence type="ECO:0000259" key="1">
    <source>
        <dbReference type="PROSITE" id="PS50076"/>
    </source>
</evidence>
<evidence type="ECO:0000313" key="3">
    <source>
        <dbReference type="Proteomes" id="UP000231343"/>
    </source>
</evidence>
<dbReference type="EMBL" id="PEYM01000071">
    <property type="protein sequence ID" value="PIS29828.1"/>
    <property type="molecule type" value="Genomic_DNA"/>
</dbReference>
<name>A0A2H0Y068_UNCSA</name>
<dbReference type="InterPro" id="IPR001623">
    <property type="entry name" value="DnaJ_domain"/>
</dbReference>
<evidence type="ECO:0000313" key="2">
    <source>
        <dbReference type="EMBL" id="PIS29828.1"/>
    </source>
</evidence>
<organism evidence="2 3">
    <name type="scientific">Candidatus Saganbacteria bacterium CG08_land_8_20_14_0_20_45_16</name>
    <dbReference type="NCBI Taxonomy" id="2014293"/>
    <lineage>
        <taxon>Bacteria</taxon>
        <taxon>Bacillati</taxon>
        <taxon>Saganbacteria</taxon>
    </lineage>
</organism>
<accession>A0A2H0Y068</accession>
<sequence length="100" mass="12122">MDLKNACQVLELGETATLDEIKRSYRALSRKWHPDRCQEKDKQACHEKMKEINRAYEIIMKYLENYHYSFDQENGDQENKLESFWRERFGGDPMWGKGWK</sequence>
<dbReference type="AlphaFoldDB" id="A0A2H0Y068"/>
<dbReference type="SMART" id="SM00271">
    <property type="entry name" value="DnaJ"/>
    <property type="match status" value="1"/>
</dbReference>
<dbReference type="PANTHER" id="PTHR24074">
    <property type="entry name" value="CO-CHAPERONE PROTEIN DJLA"/>
    <property type="match status" value="1"/>
</dbReference>
<dbReference type="Proteomes" id="UP000231343">
    <property type="component" value="Unassembled WGS sequence"/>
</dbReference>
<dbReference type="InterPro" id="IPR050817">
    <property type="entry name" value="DjlA_DnaK_co-chaperone"/>
</dbReference>
<gene>
    <name evidence="2" type="ORF">COT42_04345</name>
</gene>
<protein>
    <submittedName>
        <fullName evidence="2">Molecular chaperone DnaJ</fullName>
    </submittedName>
</protein>
<comment type="caution">
    <text evidence="2">The sequence shown here is derived from an EMBL/GenBank/DDBJ whole genome shotgun (WGS) entry which is preliminary data.</text>
</comment>
<dbReference type="Pfam" id="PF00226">
    <property type="entry name" value="DnaJ"/>
    <property type="match status" value="1"/>
</dbReference>